<comment type="caution">
    <text evidence="2">The sequence shown here is derived from an EMBL/GenBank/DDBJ whole genome shotgun (WGS) entry which is preliminary data.</text>
</comment>
<dbReference type="AlphaFoldDB" id="A0AAE1FHR8"/>
<feature type="region of interest" description="Disordered" evidence="1">
    <location>
        <begin position="62"/>
        <end position="87"/>
    </location>
</feature>
<reference evidence="2" key="1">
    <citation type="submission" date="2023-10" db="EMBL/GenBank/DDBJ databases">
        <title>Genome assemblies of two species of porcelain crab, Petrolisthes cinctipes and Petrolisthes manimaculis (Anomura: Porcellanidae).</title>
        <authorList>
            <person name="Angst P."/>
        </authorList>
    </citation>
    <scope>NUCLEOTIDE SEQUENCE</scope>
    <source>
        <strain evidence="2">PB745_01</strain>
        <tissue evidence="2">Gill</tissue>
    </source>
</reference>
<evidence type="ECO:0000313" key="3">
    <source>
        <dbReference type="Proteomes" id="UP001286313"/>
    </source>
</evidence>
<feature type="compositionally biased region" description="Basic and acidic residues" evidence="1">
    <location>
        <begin position="78"/>
        <end position="87"/>
    </location>
</feature>
<name>A0AAE1FHR8_PETCI</name>
<protein>
    <submittedName>
        <fullName evidence="2">Uncharacterized protein</fullName>
    </submittedName>
</protein>
<feature type="region of interest" description="Disordered" evidence="1">
    <location>
        <begin position="1"/>
        <end position="24"/>
    </location>
</feature>
<feature type="compositionally biased region" description="Basic and acidic residues" evidence="1">
    <location>
        <begin position="9"/>
        <end position="22"/>
    </location>
</feature>
<evidence type="ECO:0000313" key="2">
    <source>
        <dbReference type="EMBL" id="KAK3874437.1"/>
    </source>
</evidence>
<evidence type="ECO:0000256" key="1">
    <source>
        <dbReference type="SAM" id="MobiDB-lite"/>
    </source>
</evidence>
<keyword evidence="3" id="KW-1185">Reference proteome</keyword>
<dbReference type="EMBL" id="JAWQEG010002102">
    <property type="protein sequence ID" value="KAK3874437.1"/>
    <property type="molecule type" value="Genomic_DNA"/>
</dbReference>
<dbReference type="Proteomes" id="UP001286313">
    <property type="component" value="Unassembled WGS sequence"/>
</dbReference>
<gene>
    <name evidence="2" type="ORF">Pcinc_020602</name>
</gene>
<organism evidence="2 3">
    <name type="scientific">Petrolisthes cinctipes</name>
    <name type="common">Flat porcelain crab</name>
    <dbReference type="NCBI Taxonomy" id="88211"/>
    <lineage>
        <taxon>Eukaryota</taxon>
        <taxon>Metazoa</taxon>
        <taxon>Ecdysozoa</taxon>
        <taxon>Arthropoda</taxon>
        <taxon>Crustacea</taxon>
        <taxon>Multicrustacea</taxon>
        <taxon>Malacostraca</taxon>
        <taxon>Eumalacostraca</taxon>
        <taxon>Eucarida</taxon>
        <taxon>Decapoda</taxon>
        <taxon>Pleocyemata</taxon>
        <taxon>Anomura</taxon>
        <taxon>Galatheoidea</taxon>
        <taxon>Porcellanidae</taxon>
        <taxon>Petrolisthes</taxon>
    </lineage>
</organism>
<accession>A0AAE1FHR8</accession>
<proteinExistence type="predicted"/>
<sequence length="87" mass="9444">MKKNGGHCGMREEEGGKRRGEEGEWVGEGQVLGVAPLTPKDLSPGPSYTTLRLNITKCPIDEGRGHVKGLAVPPRNPRHTEPYDVVV</sequence>